<evidence type="ECO:0000256" key="5">
    <source>
        <dbReference type="ARBA" id="ARBA00022777"/>
    </source>
</evidence>
<accession>A0A8H3TZ59</accession>
<reference evidence="11" key="1">
    <citation type="submission" date="2020-07" db="EMBL/GenBank/DDBJ databases">
        <title>Draft Genome Sequence of a Deep-Sea Yeast, Naganishia (Cryptococcus) liquefaciens strain N6.</title>
        <authorList>
            <person name="Han Y.W."/>
            <person name="Kajitani R."/>
            <person name="Morimoto H."/>
            <person name="Parhat M."/>
            <person name="Tsubouchi H."/>
            <person name="Bakenova O."/>
            <person name="Ogata M."/>
            <person name="Argunhan B."/>
            <person name="Aoki R."/>
            <person name="Kajiwara S."/>
            <person name="Itoh T."/>
            <person name="Iwasaki H."/>
        </authorList>
    </citation>
    <scope>NUCLEOTIDE SEQUENCE</scope>
    <source>
        <strain evidence="11">N6</strain>
    </source>
</reference>
<dbReference type="InterPro" id="IPR050236">
    <property type="entry name" value="Ser_Thr_kinase_AGC"/>
</dbReference>
<dbReference type="GO" id="GO:0005737">
    <property type="term" value="C:cytoplasm"/>
    <property type="evidence" value="ECO:0007669"/>
    <property type="project" value="TreeGrafter"/>
</dbReference>
<feature type="region of interest" description="Disordered" evidence="9">
    <location>
        <begin position="905"/>
        <end position="930"/>
    </location>
</feature>
<evidence type="ECO:0000259" key="10">
    <source>
        <dbReference type="PROSITE" id="PS50011"/>
    </source>
</evidence>
<dbReference type="GO" id="GO:0035556">
    <property type="term" value="P:intracellular signal transduction"/>
    <property type="evidence" value="ECO:0007669"/>
    <property type="project" value="TreeGrafter"/>
</dbReference>
<evidence type="ECO:0000256" key="7">
    <source>
        <dbReference type="ARBA" id="ARBA00047899"/>
    </source>
</evidence>
<dbReference type="Gene3D" id="1.10.510.10">
    <property type="entry name" value="Transferase(Phosphotransferase) domain 1"/>
    <property type="match status" value="1"/>
</dbReference>
<dbReference type="AlphaFoldDB" id="A0A8H3TZ59"/>
<feature type="compositionally biased region" description="Basic and acidic residues" evidence="9">
    <location>
        <begin position="870"/>
        <end position="881"/>
    </location>
</feature>
<dbReference type="Proteomes" id="UP000620104">
    <property type="component" value="Unassembled WGS sequence"/>
</dbReference>
<evidence type="ECO:0000256" key="6">
    <source>
        <dbReference type="ARBA" id="ARBA00022840"/>
    </source>
</evidence>
<dbReference type="PROSITE" id="PS00108">
    <property type="entry name" value="PROTEIN_KINASE_ST"/>
    <property type="match status" value="1"/>
</dbReference>
<dbReference type="EC" id="2.7.11.1" evidence="1"/>
<dbReference type="GO" id="GO:0005634">
    <property type="term" value="C:nucleus"/>
    <property type="evidence" value="ECO:0007669"/>
    <property type="project" value="TreeGrafter"/>
</dbReference>
<evidence type="ECO:0000313" key="11">
    <source>
        <dbReference type="EMBL" id="GHJ89774.1"/>
    </source>
</evidence>
<keyword evidence="5" id="KW-0418">Kinase</keyword>
<dbReference type="InterPro" id="IPR011009">
    <property type="entry name" value="Kinase-like_dom_sf"/>
</dbReference>
<organism evidence="11 12">
    <name type="scientific">Naganishia liquefaciens</name>
    <dbReference type="NCBI Taxonomy" id="104408"/>
    <lineage>
        <taxon>Eukaryota</taxon>
        <taxon>Fungi</taxon>
        <taxon>Dikarya</taxon>
        <taxon>Basidiomycota</taxon>
        <taxon>Agaricomycotina</taxon>
        <taxon>Tremellomycetes</taxon>
        <taxon>Filobasidiales</taxon>
        <taxon>Filobasidiaceae</taxon>
        <taxon>Naganishia</taxon>
    </lineage>
</organism>
<keyword evidence="3" id="KW-0808">Transferase</keyword>
<comment type="catalytic activity">
    <reaction evidence="7">
        <text>L-threonyl-[protein] + ATP = O-phospho-L-threonyl-[protein] + ADP + H(+)</text>
        <dbReference type="Rhea" id="RHEA:46608"/>
        <dbReference type="Rhea" id="RHEA-COMP:11060"/>
        <dbReference type="Rhea" id="RHEA-COMP:11605"/>
        <dbReference type="ChEBI" id="CHEBI:15378"/>
        <dbReference type="ChEBI" id="CHEBI:30013"/>
        <dbReference type="ChEBI" id="CHEBI:30616"/>
        <dbReference type="ChEBI" id="CHEBI:61977"/>
        <dbReference type="ChEBI" id="CHEBI:456216"/>
        <dbReference type="EC" id="2.7.11.1"/>
    </reaction>
</comment>
<dbReference type="PANTHER" id="PTHR24356:SF1">
    <property type="entry name" value="SERINE_THREONINE-PROTEIN KINASE GREATWALL"/>
    <property type="match status" value="1"/>
</dbReference>
<sequence length="983" mass="108954">MGNSLRLDQFSCLARIGKGQFGKVDAVRYSGNGRIYALKTIDKAKISRVGQALDVELEKDVLLQASTALPLNEGGWHPVPELLATIGSNSALHIVFAFANCGTLWDLFCSTQSAPAEASSNRFDDQWLERNEGGNGTLFSAGTSFQSDSLFASFADNPRARRTKRLDESTLVFYVKQLMLAIEWLHEEAGIVHRDVKPENILLMDNGRAVICDFGSAARLMQEESQEHEARGPLQVDHSSIKQPNNAVWTGPRYLPLTACETLHGTADYIAPEVLQTYEQVLLDSDDRILQDQTGAESGVLGRTRGYDASVDWWSFGAMCYEMITGEPPFYARTIEETYCKIVACESPRRPIASLCSDVFADFLASLLVPAQNRLGRLGPEQIKQHNLFREVDWKAVRNNDISLRPSVFQAPRLLNLPTEARGGHYAFESSFGSERMQNDSSWLHQTAEAEGNHTSWIGHQPSGMALAIGEAERNQEARVAGRETDRWAEWEWASPALLAPLKECESHKTMASSAPNWGPGFRLPVIDRLRGQATPNRNCISLADGSSQREGSAQQTFQSHSANHFVTPASNDVNGARDSKAFLSVRRTMPRTVARGDGPKMIVMSESKAFKLMVKCVQASARKKNLASQRKKPIVDLNGGYWQQAAESPFLDLGSPSLQPRRPGNLESRIQALNLQDRPKNIEQLAVTRRRSSSSEESTSIYDSLSSSSHTERVDLNAGPSSYPRRVGFDAFVADLAMSLGATDLESSPGARHLSDPARLTASTSSDTNSEYSTDDDGSPRAYEQVFKHVSSSSDITALEGSAVPPPIRAPIPRRLEKDEILSRLFPGYSPGDPENIHSVPHSGSLRDDYDASSSGVLRGDTTLIEDQIRQEEHNGDLHSSRRRKSTRRGRHVERFQRMGTRSDLFHERNETSTAQLGNGRGGQGEFPPDRKRLIASLEEQHQRMEENLTHLETMTREMKALLRGRPTQASMEWEMTMNGIA</sequence>
<dbReference type="PANTHER" id="PTHR24356">
    <property type="entry name" value="SERINE/THREONINE-PROTEIN KINASE"/>
    <property type="match status" value="1"/>
</dbReference>
<dbReference type="EMBL" id="BLZA01000049">
    <property type="protein sequence ID" value="GHJ89774.1"/>
    <property type="molecule type" value="Genomic_DNA"/>
</dbReference>
<dbReference type="SMART" id="SM00220">
    <property type="entry name" value="S_TKc"/>
    <property type="match status" value="1"/>
</dbReference>
<comment type="catalytic activity">
    <reaction evidence="8">
        <text>L-seryl-[protein] + ATP = O-phospho-L-seryl-[protein] + ADP + H(+)</text>
        <dbReference type="Rhea" id="RHEA:17989"/>
        <dbReference type="Rhea" id="RHEA-COMP:9863"/>
        <dbReference type="Rhea" id="RHEA-COMP:11604"/>
        <dbReference type="ChEBI" id="CHEBI:15378"/>
        <dbReference type="ChEBI" id="CHEBI:29999"/>
        <dbReference type="ChEBI" id="CHEBI:30616"/>
        <dbReference type="ChEBI" id="CHEBI:83421"/>
        <dbReference type="ChEBI" id="CHEBI:456216"/>
        <dbReference type="EC" id="2.7.11.1"/>
    </reaction>
</comment>
<dbReference type="GO" id="GO:0005524">
    <property type="term" value="F:ATP binding"/>
    <property type="evidence" value="ECO:0007669"/>
    <property type="project" value="UniProtKB-KW"/>
</dbReference>
<evidence type="ECO:0000256" key="2">
    <source>
        <dbReference type="ARBA" id="ARBA00022527"/>
    </source>
</evidence>
<evidence type="ECO:0000256" key="4">
    <source>
        <dbReference type="ARBA" id="ARBA00022741"/>
    </source>
</evidence>
<evidence type="ECO:0000256" key="9">
    <source>
        <dbReference type="SAM" id="MobiDB-lite"/>
    </source>
</evidence>
<dbReference type="InterPro" id="IPR008271">
    <property type="entry name" value="Ser/Thr_kinase_AS"/>
</dbReference>
<feature type="compositionally biased region" description="Polar residues" evidence="9">
    <location>
        <begin position="762"/>
        <end position="773"/>
    </location>
</feature>
<protein>
    <recommendedName>
        <fullName evidence="1">non-specific serine/threonine protein kinase</fullName>
        <ecNumber evidence="1">2.7.11.1</ecNumber>
    </recommendedName>
</protein>
<proteinExistence type="predicted"/>
<keyword evidence="12" id="KW-1185">Reference proteome</keyword>
<dbReference type="OrthoDB" id="3359639at2759"/>
<evidence type="ECO:0000313" key="12">
    <source>
        <dbReference type="Proteomes" id="UP000620104"/>
    </source>
</evidence>
<dbReference type="InterPro" id="IPR000719">
    <property type="entry name" value="Prot_kinase_dom"/>
</dbReference>
<dbReference type="SUPFAM" id="SSF56112">
    <property type="entry name" value="Protein kinase-like (PK-like)"/>
    <property type="match status" value="1"/>
</dbReference>
<evidence type="ECO:0000256" key="8">
    <source>
        <dbReference type="ARBA" id="ARBA00048679"/>
    </source>
</evidence>
<keyword evidence="2" id="KW-0723">Serine/threonine-protein kinase</keyword>
<dbReference type="GO" id="GO:0004674">
    <property type="term" value="F:protein serine/threonine kinase activity"/>
    <property type="evidence" value="ECO:0007669"/>
    <property type="project" value="UniProtKB-KW"/>
</dbReference>
<dbReference type="PROSITE" id="PS50011">
    <property type="entry name" value="PROTEIN_KINASE_DOM"/>
    <property type="match status" value="1"/>
</dbReference>
<evidence type="ECO:0000256" key="3">
    <source>
        <dbReference type="ARBA" id="ARBA00022679"/>
    </source>
</evidence>
<name>A0A8H3TZ59_9TREE</name>
<evidence type="ECO:0000256" key="1">
    <source>
        <dbReference type="ARBA" id="ARBA00012513"/>
    </source>
</evidence>
<feature type="region of interest" description="Disordered" evidence="9">
    <location>
        <begin position="746"/>
        <end position="781"/>
    </location>
</feature>
<feature type="region of interest" description="Disordered" evidence="9">
    <location>
        <begin position="687"/>
        <end position="721"/>
    </location>
</feature>
<keyword evidence="4" id="KW-0547">Nucleotide-binding</keyword>
<feature type="domain" description="Protein kinase" evidence="10">
    <location>
        <begin position="10"/>
        <end position="389"/>
    </location>
</feature>
<feature type="compositionally biased region" description="Basic residues" evidence="9">
    <location>
        <begin position="882"/>
        <end position="893"/>
    </location>
</feature>
<keyword evidence="6" id="KW-0067">ATP-binding</keyword>
<feature type="compositionally biased region" description="Low complexity" evidence="9">
    <location>
        <begin position="696"/>
        <end position="710"/>
    </location>
</feature>
<dbReference type="Pfam" id="PF00069">
    <property type="entry name" value="Pkinase"/>
    <property type="match status" value="2"/>
</dbReference>
<comment type="caution">
    <text evidence="11">The sequence shown here is derived from an EMBL/GenBank/DDBJ whole genome shotgun (WGS) entry which is preliminary data.</text>
</comment>
<dbReference type="Gene3D" id="3.30.200.20">
    <property type="entry name" value="Phosphorylase Kinase, domain 1"/>
    <property type="match status" value="1"/>
</dbReference>
<feature type="region of interest" description="Disordered" evidence="9">
    <location>
        <begin position="870"/>
        <end position="893"/>
    </location>
</feature>
<gene>
    <name evidence="11" type="ORF">NliqN6_6176</name>
</gene>